<gene>
    <name evidence="2" type="ORF">METZ01_LOCUS253725</name>
</gene>
<dbReference type="PANTHER" id="PTHR35446">
    <property type="entry name" value="SI:CH211-175M2.5"/>
    <property type="match status" value="1"/>
</dbReference>
<dbReference type="NCBIfam" id="TIGR00778">
    <property type="entry name" value="ahpD_dom"/>
    <property type="match status" value="1"/>
</dbReference>
<dbReference type="InterPro" id="IPR004675">
    <property type="entry name" value="AhpD_core"/>
</dbReference>
<organism evidence="2">
    <name type="scientific">marine metagenome</name>
    <dbReference type="NCBI Taxonomy" id="408172"/>
    <lineage>
        <taxon>unclassified sequences</taxon>
        <taxon>metagenomes</taxon>
        <taxon>ecological metagenomes</taxon>
    </lineage>
</organism>
<dbReference type="Pfam" id="PF02627">
    <property type="entry name" value="CMD"/>
    <property type="match status" value="1"/>
</dbReference>
<protein>
    <recommendedName>
        <fullName evidence="1">Carboxymuconolactone decarboxylase-like domain-containing protein</fullName>
    </recommendedName>
</protein>
<dbReference type="InterPro" id="IPR029032">
    <property type="entry name" value="AhpD-like"/>
</dbReference>
<proteinExistence type="predicted"/>
<accession>A0A382IQC3</accession>
<evidence type="ECO:0000313" key="2">
    <source>
        <dbReference type="EMBL" id="SVC00871.1"/>
    </source>
</evidence>
<dbReference type="EMBL" id="UINC01068323">
    <property type="protein sequence ID" value="SVC00871.1"/>
    <property type="molecule type" value="Genomic_DNA"/>
</dbReference>
<dbReference type="Gene3D" id="1.20.1290.10">
    <property type="entry name" value="AhpD-like"/>
    <property type="match status" value="1"/>
</dbReference>
<dbReference type="InterPro" id="IPR003779">
    <property type="entry name" value="CMD-like"/>
</dbReference>
<reference evidence="2" key="1">
    <citation type="submission" date="2018-05" db="EMBL/GenBank/DDBJ databases">
        <authorList>
            <person name="Lanie J.A."/>
            <person name="Ng W.-L."/>
            <person name="Kazmierczak K.M."/>
            <person name="Andrzejewski T.M."/>
            <person name="Davidsen T.M."/>
            <person name="Wayne K.J."/>
            <person name="Tettelin H."/>
            <person name="Glass J.I."/>
            <person name="Rusch D."/>
            <person name="Podicherti R."/>
            <person name="Tsui H.-C.T."/>
            <person name="Winkler M.E."/>
        </authorList>
    </citation>
    <scope>NUCLEOTIDE SEQUENCE</scope>
</reference>
<dbReference type="SUPFAM" id="SSF69118">
    <property type="entry name" value="AhpD-like"/>
    <property type="match status" value="1"/>
</dbReference>
<dbReference type="PANTHER" id="PTHR35446:SF2">
    <property type="entry name" value="CARBOXYMUCONOLACTONE DECARBOXYLASE-LIKE DOMAIN-CONTAINING PROTEIN"/>
    <property type="match status" value="1"/>
</dbReference>
<sequence>MTLVRPKSREQLPETEPIFSMVEASMGFVPTSMLTMAHWPELLQTFGAFAGNVLNSGKVDPGLKQLIAFVISNSAGCRYCQAHTSHSAAKRGVSVEKINAAFEFETSDLFDEAERAALRVALHAGMVPNAVEPTHMAALNEHYTARQCVEIVAVISLFGYLNRWNDTMASTLEDKPVSFASTNLPSWEIGKHA</sequence>
<name>A0A382IQC3_9ZZZZ</name>
<dbReference type="GO" id="GO:0051920">
    <property type="term" value="F:peroxiredoxin activity"/>
    <property type="evidence" value="ECO:0007669"/>
    <property type="project" value="InterPro"/>
</dbReference>
<dbReference type="AlphaFoldDB" id="A0A382IQC3"/>
<feature type="domain" description="Carboxymuconolactone decarboxylase-like" evidence="1">
    <location>
        <begin position="40"/>
        <end position="121"/>
    </location>
</feature>
<evidence type="ECO:0000259" key="1">
    <source>
        <dbReference type="Pfam" id="PF02627"/>
    </source>
</evidence>